<dbReference type="OrthoDB" id="3742379at2"/>
<name>A0A0A0BVE1_9CELL</name>
<feature type="compositionally biased region" description="Low complexity" evidence="1">
    <location>
        <begin position="24"/>
        <end position="45"/>
    </location>
</feature>
<evidence type="ECO:0000313" key="4">
    <source>
        <dbReference type="Proteomes" id="UP000029839"/>
    </source>
</evidence>
<proteinExistence type="predicted"/>
<dbReference type="AlphaFoldDB" id="A0A0A0BVE1"/>
<feature type="signal peptide" evidence="2">
    <location>
        <begin position="1"/>
        <end position="19"/>
    </location>
</feature>
<feature type="chain" id="PRO_5038915834" description="ATP/GTP-binding protein" evidence="2">
    <location>
        <begin position="20"/>
        <end position="352"/>
    </location>
</feature>
<dbReference type="RefSeq" id="WP_052426006.1">
    <property type="nucleotide sequence ID" value="NZ_AXCY01000017.1"/>
</dbReference>
<reference evidence="3 4" key="1">
    <citation type="submission" date="2013-08" db="EMBL/GenBank/DDBJ databases">
        <title>Genome sequencing of Cellulomonas carbonis T26.</title>
        <authorList>
            <person name="Chen F."/>
            <person name="Li Y."/>
            <person name="Wang G."/>
        </authorList>
    </citation>
    <scope>NUCLEOTIDE SEQUENCE [LARGE SCALE GENOMIC DNA]</scope>
    <source>
        <strain evidence="3 4">T26</strain>
    </source>
</reference>
<evidence type="ECO:0000313" key="3">
    <source>
        <dbReference type="EMBL" id="KGM11647.1"/>
    </source>
</evidence>
<evidence type="ECO:0008006" key="5">
    <source>
        <dbReference type="Google" id="ProtNLM"/>
    </source>
</evidence>
<gene>
    <name evidence="3" type="ORF">N868_08280</name>
</gene>
<keyword evidence="4" id="KW-1185">Reference proteome</keyword>
<accession>A0A0A0BVE1</accession>
<evidence type="ECO:0000256" key="1">
    <source>
        <dbReference type="SAM" id="MobiDB-lite"/>
    </source>
</evidence>
<comment type="caution">
    <text evidence="3">The sequence shown here is derived from an EMBL/GenBank/DDBJ whole genome shotgun (WGS) entry which is preliminary data.</text>
</comment>
<evidence type="ECO:0000256" key="2">
    <source>
        <dbReference type="SAM" id="SignalP"/>
    </source>
</evidence>
<feature type="region of interest" description="Disordered" evidence="1">
    <location>
        <begin position="24"/>
        <end position="63"/>
    </location>
</feature>
<sequence length="352" mass="36538">MLRSVGPALLGLATAVVVAVGSPAAASTSPPGGCQDRGCPSEPSPGDGGGAGASSGGGSITVQVSGTAVRGGGEQVEVPASSVRAHPVCWYGFVATGAEYASWWDEGRFDELMRRLPEEDHFEPYPGYGEHRDDTEGGWWSPRCSSAHWPDGDWDGFFDYTNRYFDTHTAVYVVPGEVPPGADVPPEVLAEIAYEQMELPVGRLAWNPMRAGDGATVVGVDTWVWVEDALESVSVTASVSTGTWARVDASLAGLSVHAPGSDGAQCVGAGVAWSEGADPAGACRVWFDRSSANQPVKAGLSVPTATMTAEARWTASWVSSLDPTPRELTGQSVEASAEVPVAEIQSLVTASG</sequence>
<keyword evidence="2" id="KW-0732">Signal</keyword>
<dbReference type="EMBL" id="AXCY01000017">
    <property type="protein sequence ID" value="KGM11647.1"/>
    <property type="molecule type" value="Genomic_DNA"/>
</dbReference>
<protein>
    <recommendedName>
        <fullName evidence="5">ATP/GTP-binding protein</fullName>
    </recommendedName>
</protein>
<reference evidence="3 4" key="2">
    <citation type="journal article" date="2015" name="Stand. Genomic Sci.">
        <title>Draft genome sequence of Cellulomonas carbonis T26(T) and comparative analysis of six Cellulomonas genomes.</title>
        <authorList>
            <person name="Zhuang W."/>
            <person name="Zhang S."/>
            <person name="Xia X."/>
            <person name="Wang G."/>
        </authorList>
    </citation>
    <scope>NUCLEOTIDE SEQUENCE [LARGE SCALE GENOMIC DNA]</scope>
    <source>
        <strain evidence="3 4">T26</strain>
    </source>
</reference>
<dbReference type="Proteomes" id="UP000029839">
    <property type="component" value="Unassembled WGS sequence"/>
</dbReference>
<organism evidence="3 4">
    <name type="scientific">Cellulomonas carbonis T26</name>
    <dbReference type="NCBI Taxonomy" id="947969"/>
    <lineage>
        <taxon>Bacteria</taxon>
        <taxon>Bacillati</taxon>
        <taxon>Actinomycetota</taxon>
        <taxon>Actinomycetes</taxon>
        <taxon>Micrococcales</taxon>
        <taxon>Cellulomonadaceae</taxon>
        <taxon>Cellulomonas</taxon>
    </lineage>
</organism>
<feature type="compositionally biased region" description="Gly residues" evidence="1">
    <location>
        <begin position="46"/>
        <end position="59"/>
    </location>
</feature>